<keyword evidence="1" id="KW-0472">Membrane</keyword>
<organism evidence="2">
    <name type="scientific">Culex pipiens</name>
    <name type="common">House mosquito</name>
    <dbReference type="NCBI Taxonomy" id="7175"/>
    <lineage>
        <taxon>Eukaryota</taxon>
        <taxon>Metazoa</taxon>
        <taxon>Ecdysozoa</taxon>
        <taxon>Arthropoda</taxon>
        <taxon>Hexapoda</taxon>
        <taxon>Insecta</taxon>
        <taxon>Pterygota</taxon>
        <taxon>Neoptera</taxon>
        <taxon>Endopterygota</taxon>
        <taxon>Diptera</taxon>
        <taxon>Nematocera</taxon>
        <taxon>Culicoidea</taxon>
        <taxon>Culicidae</taxon>
        <taxon>Culicinae</taxon>
        <taxon>Culicini</taxon>
        <taxon>Culex</taxon>
        <taxon>Culex</taxon>
    </lineage>
</organism>
<feature type="transmembrane region" description="Helical" evidence="1">
    <location>
        <begin position="103"/>
        <end position="122"/>
    </location>
</feature>
<sequence>MGHGSASGQATSERRLVVLLLGLLNRLLNALLVHRLLLPVVLLLRVHDVELRRVVAVAHGVRHRSDGVLRHTRLVAQNVVRRSGLRQRVKRGLLTGEVSLHRALLVVDSLVLRFVAAVVWRWKRQRMA</sequence>
<name>A0A8D8JA46_CULPI</name>
<keyword evidence="1" id="KW-0812">Transmembrane</keyword>
<keyword evidence="1" id="KW-1133">Transmembrane helix</keyword>
<evidence type="ECO:0000256" key="1">
    <source>
        <dbReference type="SAM" id="Phobius"/>
    </source>
</evidence>
<protein>
    <submittedName>
        <fullName evidence="2">(northern house mosquito) hypothetical protein</fullName>
    </submittedName>
</protein>
<accession>A0A8D8JA46</accession>
<proteinExistence type="predicted"/>
<evidence type="ECO:0000313" key="2">
    <source>
        <dbReference type="EMBL" id="CAG6569579.1"/>
    </source>
</evidence>
<dbReference type="EMBL" id="HBUE01282017">
    <property type="protein sequence ID" value="CAG6569579.1"/>
    <property type="molecule type" value="Transcribed_RNA"/>
</dbReference>
<feature type="transmembrane region" description="Helical" evidence="1">
    <location>
        <begin position="16"/>
        <end position="37"/>
    </location>
</feature>
<dbReference type="AlphaFoldDB" id="A0A8D8JA46"/>
<dbReference type="EMBL" id="HBUE01176502">
    <property type="protein sequence ID" value="CAG6518047.1"/>
    <property type="molecule type" value="Transcribed_RNA"/>
</dbReference>
<reference evidence="2" key="1">
    <citation type="submission" date="2021-05" db="EMBL/GenBank/DDBJ databases">
        <authorList>
            <person name="Alioto T."/>
            <person name="Alioto T."/>
            <person name="Gomez Garrido J."/>
        </authorList>
    </citation>
    <scope>NUCLEOTIDE SEQUENCE</scope>
</reference>